<proteinExistence type="predicted"/>
<evidence type="ECO:0000313" key="1">
    <source>
        <dbReference type="EMBL" id="SNY50870.1"/>
    </source>
</evidence>
<accession>A0A285IS81</accession>
<organism evidence="1 2">
    <name type="scientific">Arsukibacterium tuosuense</name>
    <dbReference type="NCBI Taxonomy" id="1323745"/>
    <lineage>
        <taxon>Bacteria</taxon>
        <taxon>Pseudomonadati</taxon>
        <taxon>Pseudomonadota</taxon>
        <taxon>Gammaproteobacteria</taxon>
        <taxon>Chromatiales</taxon>
        <taxon>Chromatiaceae</taxon>
        <taxon>Arsukibacterium</taxon>
    </lineage>
</organism>
<gene>
    <name evidence="1" type="ORF">SAMN06297280_1692</name>
</gene>
<evidence type="ECO:0000313" key="2">
    <source>
        <dbReference type="Proteomes" id="UP000219353"/>
    </source>
</evidence>
<reference evidence="2" key="1">
    <citation type="submission" date="2017-09" db="EMBL/GenBank/DDBJ databases">
        <authorList>
            <person name="Varghese N."/>
            <person name="Submissions S."/>
        </authorList>
    </citation>
    <scope>NUCLEOTIDE SEQUENCE [LARGE SCALE GENOMIC DNA]</scope>
    <source>
        <strain evidence="2">CGMCC 1.12461</strain>
    </source>
</reference>
<dbReference type="Proteomes" id="UP000219353">
    <property type="component" value="Unassembled WGS sequence"/>
</dbReference>
<dbReference type="OrthoDB" id="5772867at2"/>
<dbReference type="RefSeq" id="WP_097110968.1">
    <property type="nucleotide sequence ID" value="NZ_OBEB01000003.1"/>
</dbReference>
<dbReference type="EMBL" id="OBEB01000003">
    <property type="protein sequence ID" value="SNY50870.1"/>
    <property type="molecule type" value="Genomic_DNA"/>
</dbReference>
<name>A0A285IS81_9GAMM</name>
<dbReference type="AlphaFoldDB" id="A0A285IS81"/>
<protein>
    <submittedName>
        <fullName evidence="1">Uncharacterized protein</fullName>
    </submittedName>
</protein>
<sequence>MNIKGLLVRAWVVVFIINLPIADLQAAAAQSDSNNGDFKTAVLDGYLKRCVEVLHSKGYSSEDIKAECSCELDYIEQNFVIFEQMLANSKADNQQQINNFKKQLLQCKVKPQASQ</sequence>
<keyword evidence="2" id="KW-1185">Reference proteome</keyword>